<name>A0ABS4JFI9_9BACL</name>
<dbReference type="Gene3D" id="2.30.130.30">
    <property type="entry name" value="Hypothetical protein"/>
    <property type="match status" value="1"/>
</dbReference>
<proteinExistence type="predicted"/>
<dbReference type="Pfam" id="PF12961">
    <property type="entry name" value="DUF3850"/>
    <property type="match status" value="1"/>
</dbReference>
<gene>
    <name evidence="2" type="ORF">J2Z69_000755</name>
</gene>
<protein>
    <recommendedName>
        <fullName evidence="1">DUF3850 domain-containing protein</fullName>
    </recommendedName>
</protein>
<organism evidence="2 3">
    <name type="scientific">Paenibacillus shirakamiensis</name>
    <dbReference type="NCBI Taxonomy" id="1265935"/>
    <lineage>
        <taxon>Bacteria</taxon>
        <taxon>Bacillati</taxon>
        <taxon>Bacillota</taxon>
        <taxon>Bacilli</taxon>
        <taxon>Bacillales</taxon>
        <taxon>Paenibacillaceae</taxon>
        <taxon>Paenibacillus</taxon>
    </lineage>
</organism>
<evidence type="ECO:0000313" key="2">
    <source>
        <dbReference type="EMBL" id="MBP1999736.1"/>
    </source>
</evidence>
<dbReference type="EMBL" id="JAGGLD010000001">
    <property type="protein sequence ID" value="MBP1999736.1"/>
    <property type="molecule type" value="Genomic_DNA"/>
</dbReference>
<dbReference type="Proteomes" id="UP001519288">
    <property type="component" value="Unassembled WGS sequence"/>
</dbReference>
<accession>A0ABS4JFI9</accession>
<evidence type="ECO:0000259" key="1">
    <source>
        <dbReference type="Pfam" id="PF12961"/>
    </source>
</evidence>
<dbReference type="InterPro" id="IPR039440">
    <property type="entry name" value="DUF3850"/>
</dbReference>
<sequence length="41" mass="4643">MKEWDVEYTGSGIVKTVTYMLDNPIYVKDGYVIMGLGEVVE</sequence>
<feature type="domain" description="DUF3850" evidence="1">
    <location>
        <begin position="1"/>
        <end position="36"/>
    </location>
</feature>
<comment type="caution">
    <text evidence="2">The sequence shown here is derived from an EMBL/GenBank/DDBJ whole genome shotgun (WGS) entry which is preliminary data.</text>
</comment>
<reference evidence="2 3" key="1">
    <citation type="submission" date="2021-03" db="EMBL/GenBank/DDBJ databases">
        <title>Genomic Encyclopedia of Type Strains, Phase IV (KMG-IV): sequencing the most valuable type-strain genomes for metagenomic binning, comparative biology and taxonomic classification.</title>
        <authorList>
            <person name="Goeker M."/>
        </authorList>
    </citation>
    <scope>NUCLEOTIDE SEQUENCE [LARGE SCALE GENOMIC DNA]</scope>
    <source>
        <strain evidence="2 3">DSM 26806</strain>
    </source>
</reference>
<keyword evidence="3" id="KW-1185">Reference proteome</keyword>
<evidence type="ECO:0000313" key="3">
    <source>
        <dbReference type="Proteomes" id="UP001519288"/>
    </source>
</evidence>